<accession>A0A4V3GHT8</accession>
<proteinExistence type="predicted"/>
<comment type="caution">
    <text evidence="4">The sequence shown here is derived from an EMBL/GenBank/DDBJ whole genome shotgun (WGS) entry which is preliminary data.</text>
</comment>
<dbReference type="Proteomes" id="UP000295146">
    <property type="component" value="Unassembled WGS sequence"/>
</dbReference>
<dbReference type="PANTHER" id="PTHR24171:SF9">
    <property type="entry name" value="ANKYRIN REPEAT DOMAIN-CONTAINING PROTEIN 39"/>
    <property type="match status" value="1"/>
</dbReference>
<dbReference type="SMART" id="SM00248">
    <property type="entry name" value="ANK"/>
    <property type="match status" value="2"/>
</dbReference>
<keyword evidence="5" id="KW-1185">Reference proteome</keyword>
<dbReference type="SUPFAM" id="SSF48403">
    <property type="entry name" value="Ankyrin repeat"/>
    <property type="match status" value="1"/>
</dbReference>
<dbReference type="Gene3D" id="1.25.40.20">
    <property type="entry name" value="Ankyrin repeat-containing domain"/>
    <property type="match status" value="2"/>
</dbReference>
<keyword evidence="2 3" id="KW-0040">ANK repeat</keyword>
<dbReference type="AlphaFoldDB" id="A0A4V3GHT8"/>
<feature type="repeat" description="ANK" evidence="3">
    <location>
        <begin position="80"/>
        <end position="114"/>
    </location>
</feature>
<evidence type="ECO:0000256" key="1">
    <source>
        <dbReference type="ARBA" id="ARBA00022737"/>
    </source>
</evidence>
<dbReference type="Pfam" id="PF12796">
    <property type="entry name" value="Ank_2"/>
    <property type="match status" value="1"/>
</dbReference>
<feature type="repeat" description="ANK" evidence="3">
    <location>
        <begin position="47"/>
        <end position="79"/>
    </location>
</feature>
<name>A0A4V3GHT8_9ACTN</name>
<dbReference type="PROSITE" id="PS50297">
    <property type="entry name" value="ANK_REP_REGION"/>
    <property type="match status" value="1"/>
</dbReference>
<dbReference type="PANTHER" id="PTHR24171">
    <property type="entry name" value="ANKYRIN REPEAT DOMAIN-CONTAINING PROTEIN 39-RELATED"/>
    <property type="match status" value="1"/>
</dbReference>
<dbReference type="EMBL" id="SODP01000001">
    <property type="protein sequence ID" value="TDW76787.1"/>
    <property type="molecule type" value="Genomic_DNA"/>
</dbReference>
<dbReference type="InterPro" id="IPR002110">
    <property type="entry name" value="Ankyrin_rpt"/>
</dbReference>
<gene>
    <name evidence="4" type="ORF">EV653_1947</name>
</gene>
<organism evidence="4 5">
    <name type="scientific">Kribbella pratensis</name>
    <dbReference type="NCBI Taxonomy" id="2512112"/>
    <lineage>
        <taxon>Bacteria</taxon>
        <taxon>Bacillati</taxon>
        <taxon>Actinomycetota</taxon>
        <taxon>Actinomycetes</taxon>
        <taxon>Propionibacteriales</taxon>
        <taxon>Kribbellaceae</taxon>
        <taxon>Kribbella</taxon>
    </lineage>
</organism>
<dbReference type="PRINTS" id="PR01415">
    <property type="entry name" value="ANKYRIN"/>
</dbReference>
<keyword evidence="1" id="KW-0677">Repeat</keyword>
<dbReference type="InterPro" id="IPR036770">
    <property type="entry name" value="Ankyrin_rpt-contain_sf"/>
</dbReference>
<evidence type="ECO:0000313" key="4">
    <source>
        <dbReference type="EMBL" id="TDW76787.1"/>
    </source>
</evidence>
<sequence length="139" mass="14829">MDRVMGQTVGMDREGRQELHYRALEGDVAGIRERLAAGDEVGLADRQGFTALHFAAQESQTEAVRVLVEAGAPVDARDRFGNTPLWRAVFSSRGKDATVEALVEAGADPDIVNEAGASPRELAGRIGADEVAALFAQTH</sequence>
<evidence type="ECO:0000256" key="2">
    <source>
        <dbReference type="ARBA" id="ARBA00023043"/>
    </source>
</evidence>
<evidence type="ECO:0000313" key="5">
    <source>
        <dbReference type="Proteomes" id="UP000295146"/>
    </source>
</evidence>
<reference evidence="4 5" key="1">
    <citation type="submission" date="2019-03" db="EMBL/GenBank/DDBJ databases">
        <title>Genomic Encyclopedia of Type Strains, Phase III (KMG-III): the genomes of soil and plant-associated and newly described type strains.</title>
        <authorList>
            <person name="Whitman W."/>
        </authorList>
    </citation>
    <scope>NUCLEOTIDE SEQUENCE [LARGE SCALE GENOMIC DNA]</scope>
    <source>
        <strain evidence="4 5">VKM Ac-2573</strain>
    </source>
</reference>
<dbReference type="PROSITE" id="PS50088">
    <property type="entry name" value="ANK_REPEAT"/>
    <property type="match status" value="2"/>
</dbReference>
<protein>
    <submittedName>
        <fullName evidence="4">Ankyrin repeat protein</fullName>
    </submittedName>
</protein>
<evidence type="ECO:0000256" key="3">
    <source>
        <dbReference type="PROSITE-ProRule" id="PRU00023"/>
    </source>
</evidence>